<dbReference type="AlphaFoldDB" id="X0UWN3"/>
<proteinExistence type="predicted"/>
<dbReference type="Pfam" id="PF03496">
    <property type="entry name" value="ADPrib_exo_Tox"/>
    <property type="match status" value="1"/>
</dbReference>
<feature type="domain" description="ADP ribosyltransferase" evidence="2">
    <location>
        <begin position="33"/>
        <end position="198"/>
    </location>
</feature>
<sequence>MGISANLSKRTKGVAKPATRVISVPPSDEKGFEKKVKEFNKVLTGEQQEALAEYKLEKFEPINEMLRNPEDIEDIFMPFDETPDTLREMIDALDESFFTLEEDATVYRGGWLGEGLKVGDTFGDEAYASTSLSFDVAHGYAEGALTSDFGDVTTVWELEIPKGTEIALPCCEHMDELEILLQRGVKVEVTDITMKGTEVRVIHAVVAPS</sequence>
<dbReference type="GO" id="GO:0005576">
    <property type="term" value="C:extracellular region"/>
    <property type="evidence" value="ECO:0007669"/>
    <property type="project" value="InterPro"/>
</dbReference>
<dbReference type="InterPro" id="IPR003540">
    <property type="entry name" value="ADP-ribosyltransferase"/>
</dbReference>
<dbReference type="Gene3D" id="3.90.176.10">
    <property type="entry name" value="Toxin ADP-ribosyltransferase, Chain A, domain 1"/>
    <property type="match status" value="1"/>
</dbReference>
<evidence type="ECO:0000313" key="3">
    <source>
        <dbReference type="EMBL" id="GAG03587.1"/>
    </source>
</evidence>
<dbReference type="EMBL" id="BARS01028020">
    <property type="protein sequence ID" value="GAG03587.1"/>
    <property type="molecule type" value="Genomic_DNA"/>
</dbReference>
<evidence type="ECO:0000256" key="1">
    <source>
        <dbReference type="SAM" id="MobiDB-lite"/>
    </source>
</evidence>
<organism evidence="3">
    <name type="scientific">marine sediment metagenome</name>
    <dbReference type="NCBI Taxonomy" id="412755"/>
    <lineage>
        <taxon>unclassified sequences</taxon>
        <taxon>metagenomes</taxon>
        <taxon>ecological metagenomes</taxon>
    </lineage>
</organism>
<reference evidence="3" key="1">
    <citation type="journal article" date="2014" name="Front. Microbiol.">
        <title>High frequency of phylogenetically diverse reductive dehalogenase-homologous genes in deep subseafloor sedimentary metagenomes.</title>
        <authorList>
            <person name="Kawai M."/>
            <person name="Futagami T."/>
            <person name="Toyoda A."/>
            <person name="Takaki Y."/>
            <person name="Nishi S."/>
            <person name="Hori S."/>
            <person name="Arai W."/>
            <person name="Tsubouchi T."/>
            <person name="Morono Y."/>
            <person name="Uchiyama I."/>
            <person name="Ito T."/>
            <person name="Fujiyama A."/>
            <person name="Inagaki F."/>
            <person name="Takami H."/>
        </authorList>
    </citation>
    <scope>NUCLEOTIDE SEQUENCE</scope>
    <source>
        <strain evidence="3">Expedition CK06-06</strain>
    </source>
</reference>
<dbReference type="PROSITE" id="PS51996">
    <property type="entry name" value="TR_MART"/>
    <property type="match status" value="1"/>
</dbReference>
<protein>
    <recommendedName>
        <fullName evidence="2">ADP ribosyltransferase domain-containing protein</fullName>
    </recommendedName>
</protein>
<dbReference type="SUPFAM" id="SSF56399">
    <property type="entry name" value="ADP-ribosylation"/>
    <property type="match status" value="1"/>
</dbReference>
<accession>X0UWN3</accession>
<comment type="caution">
    <text evidence="3">The sequence shown here is derived from an EMBL/GenBank/DDBJ whole genome shotgun (WGS) entry which is preliminary data.</text>
</comment>
<name>X0UWN3_9ZZZZ</name>
<feature type="region of interest" description="Disordered" evidence="1">
    <location>
        <begin position="1"/>
        <end position="27"/>
    </location>
</feature>
<evidence type="ECO:0000259" key="2">
    <source>
        <dbReference type="Pfam" id="PF03496"/>
    </source>
</evidence>
<gene>
    <name evidence="3" type="ORF">S01H1_43956</name>
</gene>